<dbReference type="InterPro" id="IPR001347">
    <property type="entry name" value="SIS_dom"/>
</dbReference>
<feature type="domain" description="SIS" evidence="3">
    <location>
        <begin position="20"/>
        <end position="150"/>
    </location>
</feature>
<dbReference type="GO" id="GO:0097367">
    <property type="term" value="F:carbohydrate derivative binding"/>
    <property type="evidence" value="ECO:0007669"/>
    <property type="project" value="InterPro"/>
</dbReference>
<dbReference type="EMBL" id="MHLW01000033">
    <property type="protein sequence ID" value="OGZ17533.1"/>
    <property type="molecule type" value="Genomic_DNA"/>
</dbReference>
<dbReference type="GO" id="GO:0004476">
    <property type="term" value="F:mannose-6-phosphate isomerase activity"/>
    <property type="evidence" value="ECO:0007669"/>
    <property type="project" value="InterPro"/>
</dbReference>
<dbReference type="Proteomes" id="UP000178893">
    <property type="component" value="Unassembled WGS sequence"/>
</dbReference>
<dbReference type="SUPFAM" id="SSF53697">
    <property type="entry name" value="SIS domain"/>
    <property type="match status" value="1"/>
</dbReference>
<evidence type="ECO:0000313" key="4">
    <source>
        <dbReference type="EMBL" id="OGZ17533.1"/>
    </source>
</evidence>
<accession>A0A1G2DVE7</accession>
<evidence type="ECO:0000256" key="2">
    <source>
        <dbReference type="ARBA" id="ARBA00023235"/>
    </source>
</evidence>
<dbReference type="Pfam" id="PF10432">
    <property type="entry name" value="bact-PGI_C"/>
    <property type="match status" value="1"/>
</dbReference>
<comment type="caution">
    <text evidence="4">The sequence shown here is derived from an EMBL/GenBank/DDBJ whole genome shotgun (WGS) entry which is preliminary data.</text>
</comment>
<dbReference type="GO" id="GO:1901135">
    <property type="term" value="P:carbohydrate derivative metabolic process"/>
    <property type="evidence" value="ECO:0007669"/>
    <property type="project" value="InterPro"/>
</dbReference>
<sequence>MKEAIRGFINQLKFKPIIENKENLILAEKFIVSGMGGSHLAADLLKIWNPCFDLIIHHDYGLPIVSDDLKNYLVIISSYSGNTEEAIDGFNEAIAKKLNLACVSTGGELLDLAKKYKKPYVQIPSTGIEPRSALGFSAVCLLKLMNQEKALLEINKIADNLDMDNLEKQGKELAQRLNKFIPVIYTSTKNGPIGYNWKIRFNETGKIPCFCNTLPELNHNEMVGFDREKDTRGLSDNFYFIFLRDEEDHPRIKIRMDILKDIYQEKDLTVELVELKGENVWEKIFSSLLLADWTAFYIAEQYQLKAQETEIITRFKNIIKKK</sequence>
<dbReference type="AlphaFoldDB" id="A0A1G2DVE7"/>
<dbReference type="GO" id="GO:0005975">
    <property type="term" value="P:carbohydrate metabolic process"/>
    <property type="evidence" value="ECO:0007669"/>
    <property type="project" value="InterPro"/>
</dbReference>
<gene>
    <name evidence="4" type="ORF">A2V72_02480</name>
</gene>
<evidence type="ECO:0000256" key="1">
    <source>
        <dbReference type="ARBA" id="ARBA00010523"/>
    </source>
</evidence>
<proteinExistence type="inferred from homology"/>
<name>A0A1G2DVE7_9BACT</name>
<comment type="similarity">
    <text evidence="1">Belongs to the PGI/PMI family.</text>
</comment>
<dbReference type="Gene3D" id="3.40.50.10490">
    <property type="entry name" value="Glucose-6-phosphate isomerase like protein, domain 1"/>
    <property type="match status" value="2"/>
</dbReference>
<protein>
    <recommendedName>
        <fullName evidence="3">SIS domain-containing protein</fullName>
    </recommendedName>
</protein>
<organism evidence="4 5">
    <name type="scientific">Candidatus Nealsonbacteria bacterium RBG_13_37_56</name>
    <dbReference type="NCBI Taxonomy" id="1801661"/>
    <lineage>
        <taxon>Bacteria</taxon>
        <taxon>Candidatus Nealsoniibacteriota</taxon>
    </lineage>
</organism>
<dbReference type="PROSITE" id="PS51464">
    <property type="entry name" value="SIS"/>
    <property type="match status" value="1"/>
</dbReference>
<dbReference type="InterPro" id="IPR046348">
    <property type="entry name" value="SIS_dom_sf"/>
</dbReference>
<dbReference type="CDD" id="cd05637">
    <property type="entry name" value="SIS_PGI_PMI_2"/>
    <property type="match status" value="1"/>
</dbReference>
<keyword evidence="2" id="KW-0413">Isomerase</keyword>
<dbReference type="GO" id="GO:0004347">
    <property type="term" value="F:glucose-6-phosphate isomerase activity"/>
    <property type="evidence" value="ECO:0007669"/>
    <property type="project" value="InterPro"/>
</dbReference>
<evidence type="ECO:0000259" key="3">
    <source>
        <dbReference type="PROSITE" id="PS51464"/>
    </source>
</evidence>
<evidence type="ECO:0000313" key="5">
    <source>
        <dbReference type="Proteomes" id="UP000178893"/>
    </source>
</evidence>
<reference evidence="4 5" key="1">
    <citation type="journal article" date="2016" name="Nat. Commun.">
        <title>Thousands of microbial genomes shed light on interconnected biogeochemical processes in an aquifer system.</title>
        <authorList>
            <person name="Anantharaman K."/>
            <person name="Brown C.T."/>
            <person name="Hug L.A."/>
            <person name="Sharon I."/>
            <person name="Castelle C.J."/>
            <person name="Probst A.J."/>
            <person name="Thomas B.C."/>
            <person name="Singh A."/>
            <person name="Wilkins M.J."/>
            <person name="Karaoz U."/>
            <person name="Brodie E.L."/>
            <person name="Williams K.H."/>
            <person name="Hubbard S.S."/>
            <person name="Banfield J.F."/>
        </authorList>
    </citation>
    <scope>NUCLEOTIDE SEQUENCE [LARGE SCALE GENOMIC DNA]</scope>
</reference>
<dbReference type="InterPro" id="IPR019490">
    <property type="entry name" value="Glu6P/Mann6P_isomerase_C"/>
</dbReference>